<evidence type="ECO:0000256" key="9">
    <source>
        <dbReference type="HAMAP-Rule" id="MF_00161"/>
    </source>
</evidence>
<dbReference type="PANTHER" id="PTHR33695:SF1">
    <property type="entry name" value="LIPOPROTEIN SIGNAL PEPTIDASE"/>
    <property type="match status" value="1"/>
</dbReference>
<dbReference type="PANTHER" id="PTHR33695">
    <property type="entry name" value="LIPOPROTEIN SIGNAL PEPTIDASE"/>
    <property type="match status" value="1"/>
</dbReference>
<feature type="active site" evidence="9">
    <location>
        <position position="146"/>
    </location>
</feature>
<keyword evidence="8 9" id="KW-0472">Membrane</keyword>
<comment type="similarity">
    <text evidence="1 9 10">Belongs to the peptidase A8 family.</text>
</comment>
<dbReference type="RefSeq" id="WP_163742343.1">
    <property type="nucleotide sequence ID" value="NZ_JAAGOA010000019.1"/>
</dbReference>
<keyword evidence="3 9" id="KW-0645">Protease</keyword>
<keyword evidence="4 9" id="KW-0812">Transmembrane</keyword>
<evidence type="ECO:0000256" key="11">
    <source>
        <dbReference type="SAM" id="MobiDB-lite"/>
    </source>
</evidence>
<evidence type="ECO:0000313" key="13">
    <source>
        <dbReference type="Proteomes" id="UP000475214"/>
    </source>
</evidence>
<dbReference type="GO" id="GO:0004190">
    <property type="term" value="F:aspartic-type endopeptidase activity"/>
    <property type="evidence" value="ECO:0007669"/>
    <property type="project" value="UniProtKB-UniRule"/>
</dbReference>
<sequence length="257" mass="26293">MSVTVDPSESSGTADGALSATRAGGDARRRTTLLLTVAAVILTLDQITKVWAVEALKDGRVIEVIGDILQFRLIRNPGAAFSMFTDMTVVLTVIAAAVVAVIIWVSRKVTSVAWAVALGGMLGGALGTLSDRVFREPGPMRGHVVDFIELPNWPVFNIADSSITCSAVLIALLSFRGVAVSSHGAAEGDDEGAPDVVGGPETDDGPDASADDGPEANADDGSDANADDGSNTNADDGPDTSAEAGPDTDNETGTGQR</sequence>
<feature type="compositionally biased region" description="Polar residues" evidence="11">
    <location>
        <begin position="1"/>
        <end position="13"/>
    </location>
</feature>
<evidence type="ECO:0000256" key="1">
    <source>
        <dbReference type="ARBA" id="ARBA00006139"/>
    </source>
</evidence>
<keyword evidence="2 9" id="KW-1003">Cell membrane</keyword>
<dbReference type="AlphaFoldDB" id="A0A6L9SDC5"/>
<comment type="caution">
    <text evidence="9">Lacks conserved residue(s) required for the propagation of feature annotation.</text>
</comment>
<organism evidence="12 13">
    <name type="scientific">Phytoactinopolyspora halotolerans</name>
    <dbReference type="NCBI Taxonomy" id="1981512"/>
    <lineage>
        <taxon>Bacteria</taxon>
        <taxon>Bacillati</taxon>
        <taxon>Actinomycetota</taxon>
        <taxon>Actinomycetes</taxon>
        <taxon>Jiangellales</taxon>
        <taxon>Jiangellaceae</taxon>
        <taxon>Phytoactinopolyspora</taxon>
    </lineage>
</organism>
<dbReference type="HAMAP" id="MF_00161">
    <property type="entry name" value="LspA"/>
    <property type="match status" value="1"/>
</dbReference>
<feature type="region of interest" description="Disordered" evidence="11">
    <location>
        <begin position="1"/>
        <end position="20"/>
    </location>
</feature>
<gene>
    <name evidence="9" type="primary">lspA</name>
    <name evidence="12" type="ORF">G1H10_23360</name>
</gene>
<evidence type="ECO:0000256" key="7">
    <source>
        <dbReference type="ARBA" id="ARBA00022989"/>
    </source>
</evidence>
<evidence type="ECO:0000256" key="4">
    <source>
        <dbReference type="ARBA" id="ARBA00022692"/>
    </source>
</evidence>
<dbReference type="InterPro" id="IPR001872">
    <property type="entry name" value="Peptidase_A8"/>
</dbReference>
<feature type="active site" evidence="9">
    <location>
        <position position="160"/>
    </location>
</feature>
<dbReference type="EMBL" id="JAAGOA010000019">
    <property type="protein sequence ID" value="NEE03107.1"/>
    <property type="molecule type" value="Genomic_DNA"/>
</dbReference>
<feature type="transmembrane region" description="Helical" evidence="9">
    <location>
        <begin position="111"/>
        <end position="130"/>
    </location>
</feature>
<evidence type="ECO:0000256" key="8">
    <source>
        <dbReference type="ARBA" id="ARBA00023136"/>
    </source>
</evidence>
<comment type="subcellular location">
    <subcellularLocation>
        <location evidence="9">Cell membrane</location>
        <topology evidence="9">Multi-pass membrane protein</topology>
    </subcellularLocation>
</comment>
<name>A0A6L9SDC5_9ACTN</name>
<dbReference type="Proteomes" id="UP000475214">
    <property type="component" value="Unassembled WGS sequence"/>
</dbReference>
<evidence type="ECO:0000256" key="5">
    <source>
        <dbReference type="ARBA" id="ARBA00022750"/>
    </source>
</evidence>
<dbReference type="Pfam" id="PF01252">
    <property type="entry name" value="Peptidase_A8"/>
    <property type="match status" value="1"/>
</dbReference>
<evidence type="ECO:0000256" key="10">
    <source>
        <dbReference type="RuleBase" id="RU004181"/>
    </source>
</evidence>
<feature type="transmembrane region" description="Helical" evidence="9">
    <location>
        <begin position="79"/>
        <end position="105"/>
    </location>
</feature>
<evidence type="ECO:0000313" key="12">
    <source>
        <dbReference type="EMBL" id="NEE03107.1"/>
    </source>
</evidence>
<evidence type="ECO:0000256" key="6">
    <source>
        <dbReference type="ARBA" id="ARBA00022801"/>
    </source>
</evidence>
<feature type="compositionally biased region" description="Acidic residues" evidence="11">
    <location>
        <begin position="201"/>
        <end position="226"/>
    </location>
</feature>
<comment type="pathway">
    <text evidence="9">Protein modification; lipoprotein biosynthesis (signal peptide cleavage).</text>
</comment>
<comment type="catalytic activity">
    <reaction evidence="9">
        <text>Release of signal peptides from bacterial membrane prolipoproteins. Hydrolyzes -Xaa-Yaa-Zaa-|-(S,diacylglyceryl)Cys-, in which Xaa is hydrophobic (preferably Leu), and Yaa (Ala or Ser) and Zaa (Gly or Ala) have small, neutral side chains.</text>
        <dbReference type="EC" id="3.4.23.36"/>
    </reaction>
</comment>
<comment type="function">
    <text evidence="9">This protein specifically catalyzes the removal of signal peptides from prolipoproteins.</text>
</comment>
<protein>
    <recommendedName>
        <fullName evidence="9">Lipoprotein signal peptidase</fullName>
        <ecNumber evidence="9">3.4.23.36</ecNumber>
    </recommendedName>
    <alternativeName>
        <fullName evidence="9">Prolipoprotein signal peptidase</fullName>
    </alternativeName>
    <alternativeName>
        <fullName evidence="9">Signal peptidase II</fullName>
        <shortName evidence="9">SPase II</shortName>
    </alternativeName>
</protein>
<keyword evidence="13" id="KW-1185">Reference proteome</keyword>
<dbReference type="PRINTS" id="PR00781">
    <property type="entry name" value="LIPOSIGPTASE"/>
</dbReference>
<dbReference type="UniPathway" id="UPA00665"/>
<evidence type="ECO:0000256" key="3">
    <source>
        <dbReference type="ARBA" id="ARBA00022670"/>
    </source>
</evidence>
<dbReference type="GO" id="GO:0005886">
    <property type="term" value="C:plasma membrane"/>
    <property type="evidence" value="ECO:0007669"/>
    <property type="project" value="UniProtKB-SubCell"/>
</dbReference>
<evidence type="ECO:0000256" key="2">
    <source>
        <dbReference type="ARBA" id="ARBA00022475"/>
    </source>
</evidence>
<accession>A0A6L9SDC5</accession>
<dbReference type="NCBIfam" id="TIGR00077">
    <property type="entry name" value="lspA"/>
    <property type="match status" value="1"/>
</dbReference>
<dbReference type="EC" id="3.4.23.36" evidence="9"/>
<dbReference type="GO" id="GO:0006508">
    <property type="term" value="P:proteolysis"/>
    <property type="evidence" value="ECO:0007669"/>
    <property type="project" value="UniProtKB-KW"/>
</dbReference>
<proteinExistence type="inferred from homology"/>
<feature type="region of interest" description="Disordered" evidence="11">
    <location>
        <begin position="184"/>
        <end position="257"/>
    </location>
</feature>
<keyword evidence="5 9" id="KW-0064">Aspartyl protease</keyword>
<keyword evidence="7 9" id="KW-1133">Transmembrane helix</keyword>
<reference evidence="12 13" key="1">
    <citation type="submission" date="2020-02" db="EMBL/GenBank/DDBJ databases">
        <authorList>
            <person name="Li X.-J."/>
            <person name="Han X.-M."/>
        </authorList>
    </citation>
    <scope>NUCLEOTIDE SEQUENCE [LARGE SCALE GENOMIC DNA]</scope>
    <source>
        <strain evidence="12 13">CCTCC AB 2017055</strain>
    </source>
</reference>
<keyword evidence="6 9" id="KW-0378">Hydrolase</keyword>
<comment type="caution">
    <text evidence="12">The sequence shown here is derived from an EMBL/GenBank/DDBJ whole genome shotgun (WGS) entry which is preliminary data.</text>
</comment>